<evidence type="ECO:0000259" key="1">
    <source>
        <dbReference type="PROSITE" id="PS51186"/>
    </source>
</evidence>
<feature type="domain" description="N-acetyltransferase" evidence="1">
    <location>
        <begin position="8"/>
        <end position="180"/>
    </location>
</feature>
<keyword evidence="3" id="KW-1185">Reference proteome</keyword>
<keyword evidence="2" id="KW-0808">Transferase</keyword>
<accession>A0A167VYI8</accession>
<reference evidence="2 3" key="1">
    <citation type="journal article" date="2016" name="Genome Biol. Evol.">
        <title>Divergent and convergent evolution of fungal pathogenicity.</title>
        <authorList>
            <person name="Shang Y."/>
            <person name="Xiao G."/>
            <person name="Zheng P."/>
            <person name="Cen K."/>
            <person name="Zhan S."/>
            <person name="Wang C."/>
        </authorList>
    </citation>
    <scope>NUCLEOTIDE SEQUENCE [LARGE SCALE GENOMIC DNA]</scope>
    <source>
        <strain evidence="2 3">RCEF 2490</strain>
    </source>
</reference>
<name>A0A167VYI8_9HYPO</name>
<dbReference type="EMBL" id="AZGY01000031">
    <property type="protein sequence ID" value="KZZ88184.1"/>
    <property type="molecule type" value="Genomic_DNA"/>
</dbReference>
<evidence type="ECO:0000313" key="3">
    <source>
        <dbReference type="Proteomes" id="UP000078544"/>
    </source>
</evidence>
<dbReference type="CDD" id="cd04301">
    <property type="entry name" value="NAT_SF"/>
    <property type="match status" value="1"/>
</dbReference>
<dbReference type="PROSITE" id="PS51186">
    <property type="entry name" value="GNAT"/>
    <property type="match status" value="1"/>
</dbReference>
<dbReference type="InterPro" id="IPR000182">
    <property type="entry name" value="GNAT_dom"/>
</dbReference>
<dbReference type="OrthoDB" id="5689at2759"/>
<dbReference type="STRING" id="1081109.A0A167VYI8"/>
<dbReference type="SUPFAM" id="SSF55729">
    <property type="entry name" value="Acyl-CoA N-acyltransferases (Nat)"/>
    <property type="match status" value="1"/>
</dbReference>
<keyword evidence="2" id="KW-0012">Acyltransferase</keyword>
<organism evidence="2 3">
    <name type="scientific">Moelleriella libera RCEF 2490</name>
    <dbReference type="NCBI Taxonomy" id="1081109"/>
    <lineage>
        <taxon>Eukaryota</taxon>
        <taxon>Fungi</taxon>
        <taxon>Dikarya</taxon>
        <taxon>Ascomycota</taxon>
        <taxon>Pezizomycotina</taxon>
        <taxon>Sordariomycetes</taxon>
        <taxon>Hypocreomycetidae</taxon>
        <taxon>Hypocreales</taxon>
        <taxon>Clavicipitaceae</taxon>
        <taxon>Moelleriella</taxon>
    </lineage>
</organism>
<dbReference type="AlphaFoldDB" id="A0A167VYI8"/>
<comment type="caution">
    <text evidence="2">The sequence shown here is derived from an EMBL/GenBank/DDBJ whole genome shotgun (WGS) entry which is preliminary data.</text>
</comment>
<sequence length="180" mass="20074">MAVSRAALTFRKATAADARSVQRLVKSAYRGESSRAGWTTEADLVADERIDEAGVASKISQPNALILVAHDEHGSLVGCCEVEAKSGNIGYFGMFAVDPMRQAGGLGKMILSAAEQMARDELDVRIMEMFVIWRRRELIEWYIRRGYRVTGRTSPFPYAHLINGKALRDDLHFLVLEKDL</sequence>
<proteinExistence type="predicted"/>
<gene>
    <name evidence="2" type="ORF">AAL_08166</name>
</gene>
<dbReference type="Proteomes" id="UP000078544">
    <property type="component" value="Unassembled WGS sequence"/>
</dbReference>
<evidence type="ECO:0000313" key="2">
    <source>
        <dbReference type="EMBL" id="KZZ88184.1"/>
    </source>
</evidence>
<dbReference type="Gene3D" id="3.40.630.30">
    <property type="match status" value="1"/>
</dbReference>
<dbReference type="Pfam" id="PF13508">
    <property type="entry name" value="Acetyltransf_7"/>
    <property type="match status" value="1"/>
</dbReference>
<protein>
    <submittedName>
        <fullName evidence="2">Acyl-CoA N-acyltransferase</fullName>
    </submittedName>
</protein>
<dbReference type="InterPro" id="IPR016181">
    <property type="entry name" value="Acyl_CoA_acyltransferase"/>
</dbReference>
<dbReference type="GO" id="GO:0016747">
    <property type="term" value="F:acyltransferase activity, transferring groups other than amino-acyl groups"/>
    <property type="evidence" value="ECO:0007669"/>
    <property type="project" value="InterPro"/>
</dbReference>